<accession>A0A5E4D7X1</accession>
<dbReference type="GO" id="GO:0005576">
    <property type="term" value="C:extracellular region"/>
    <property type="evidence" value="ECO:0007669"/>
    <property type="project" value="UniProtKB-ARBA"/>
</dbReference>
<protein>
    <recommendedName>
        <fullName evidence="8">Ig-like domain-containing protein</fullName>
    </recommendedName>
</protein>
<feature type="domain" description="Ig-like" evidence="8">
    <location>
        <begin position="38"/>
        <end position="126"/>
    </location>
</feature>
<sequence length="130" mass="14499">MTFTMAWSCLLFIFLFQCTGYWAHSVLTQQPSLSGTLGETVTISCTGSSNNIGSYYVNWYQQIPERAPKLLIYDNSNRPSGVPDRFSGSRSGNSGSLIITNIRPEDEGDYYCQSYDSSLSYHTVLQAHGE</sequence>
<dbReference type="InterPro" id="IPR013106">
    <property type="entry name" value="Ig_V-set"/>
</dbReference>
<dbReference type="Proteomes" id="UP000335636">
    <property type="component" value="Unassembled WGS sequence"/>
</dbReference>
<evidence type="ECO:0000256" key="3">
    <source>
        <dbReference type="ARBA" id="ARBA00023136"/>
    </source>
</evidence>
<dbReference type="InterPro" id="IPR050150">
    <property type="entry name" value="IgV_Light_Chain"/>
</dbReference>
<dbReference type="AlphaFoldDB" id="A0A5E4D7X1"/>
<dbReference type="GO" id="GO:0005886">
    <property type="term" value="C:plasma membrane"/>
    <property type="evidence" value="ECO:0007669"/>
    <property type="project" value="UniProtKB-SubCell"/>
</dbReference>
<dbReference type="FunFam" id="2.60.40.10:FF:000442">
    <property type="entry name" value="Immunoglobulin lambda variable 2-8"/>
    <property type="match status" value="1"/>
</dbReference>
<evidence type="ECO:0000313" key="10">
    <source>
        <dbReference type="Proteomes" id="UP000335636"/>
    </source>
</evidence>
<evidence type="ECO:0000256" key="4">
    <source>
        <dbReference type="ARBA" id="ARBA00023157"/>
    </source>
</evidence>
<comment type="caution">
    <text evidence="9">The sequence shown here is derived from an EMBL/GenBank/DDBJ whole genome shotgun (WGS) entry which is preliminary data.</text>
</comment>
<evidence type="ECO:0000256" key="1">
    <source>
        <dbReference type="ARBA" id="ARBA00004236"/>
    </source>
</evidence>
<dbReference type="EMBL" id="CABDUW010004398">
    <property type="protein sequence ID" value="VTJ90343.1"/>
    <property type="molecule type" value="Genomic_DNA"/>
</dbReference>
<feature type="signal peptide" evidence="7">
    <location>
        <begin position="1"/>
        <end position="23"/>
    </location>
</feature>
<dbReference type="SUPFAM" id="SSF48726">
    <property type="entry name" value="Immunoglobulin"/>
    <property type="match status" value="1"/>
</dbReference>
<comment type="subcellular location">
    <subcellularLocation>
        <location evidence="1">Cell membrane</location>
    </subcellularLocation>
</comment>
<evidence type="ECO:0000259" key="8">
    <source>
        <dbReference type="PROSITE" id="PS50835"/>
    </source>
</evidence>
<dbReference type="InterPro" id="IPR036179">
    <property type="entry name" value="Ig-like_dom_sf"/>
</dbReference>
<gene>
    <name evidence="9" type="ORF">MONAX_5E006528</name>
</gene>
<keyword evidence="4" id="KW-1015">Disulfide bond</keyword>
<keyword evidence="3" id="KW-0472">Membrane</keyword>
<feature type="non-terminal residue" evidence="9">
    <location>
        <position position="130"/>
    </location>
</feature>
<evidence type="ECO:0000256" key="5">
    <source>
        <dbReference type="ARBA" id="ARBA00038737"/>
    </source>
</evidence>
<dbReference type="SMART" id="SM00409">
    <property type="entry name" value="IG"/>
    <property type="match status" value="1"/>
</dbReference>
<keyword evidence="6" id="KW-1064">Adaptive immunity</keyword>
<keyword evidence="7" id="KW-0732">Signal</keyword>
<evidence type="ECO:0000256" key="2">
    <source>
        <dbReference type="ARBA" id="ARBA00022475"/>
    </source>
</evidence>
<dbReference type="SMART" id="SM00406">
    <property type="entry name" value="IGv"/>
    <property type="match status" value="1"/>
</dbReference>
<dbReference type="PANTHER" id="PTHR23267">
    <property type="entry name" value="IMMUNOGLOBULIN LIGHT CHAIN"/>
    <property type="match status" value="1"/>
</dbReference>
<proteinExistence type="predicted"/>
<dbReference type="Gene3D" id="2.60.40.10">
    <property type="entry name" value="Immunoglobulins"/>
    <property type="match status" value="1"/>
</dbReference>
<dbReference type="InterPro" id="IPR007110">
    <property type="entry name" value="Ig-like_dom"/>
</dbReference>
<dbReference type="Pfam" id="PF07686">
    <property type="entry name" value="V-set"/>
    <property type="match status" value="1"/>
</dbReference>
<keyword evidence="6" id="KW-1280">Immunoglobulin</keyword>
<dbReference type="GO" id="GO:0019814">
    <property type="term" value="C:immunoglobulin complex"/>
    <property type="evidence" value="ECO:0007669"/>
    <property type="project" value="UniProtKB-KW"/>
</dbReference>
<evidence type="ECO:0000256" key="6">
    <source>
        <dbReference type="ARBA" id="ARBA00043265"/>
    </source>
</evidence>
<evidence type="ECO:0000256" key="7">
    <source>
        <dbReference type="SAM" id="SignalP"/>
    </source>
</evidence>
<feature type="chain" id="PRO_5023049747" description="Ig-like domain-containing protein" evidence="7">
    <location>
        <begin position="24"/>
        <end position="130"/>
    </location>
</feature>
<keyword evidence="10" id="KW-1185">Reference proteome</keyword>
<organism evidence="9 10">
    <name type="scientific">Marmota monax</name>
    <name type="common">Woodchuck</name>
    <dbReference type="NCBI Taxonomy" id="9995"/>
    <lineage>
        <taxon>Eukaryota</taxon>
        <taxon>Metazoa</taxon>
        <taxon>Chordata</taxon>
        <taxon>Craniata</taxon>
        <taxon>Vertebrata</taxon>
        <taxon>Euteleostomi</taxon>
        <taxon>Mammalia</taxon>
        <taxon>Eutheria</taxon>
        <taxon>Euarchontoglires</taxon>
        <taxon>Glires</taxon>
        <taxon>Rodentia</taxon>
        <taxon>Sciuromorpha</taxon>
        <taxon>Sciuridae</taxon>
        <taxon>Xerinae</taxon>
        <taxon>Marmotini</taxon>
        <taxon>Marmota</taxon>
    </lineage>
</organism>
<comment type="subunit">
    <text evidence="5">Immunoglobulins are composed of two identical heavy chains and two identical light chains; disulfide-linked.</text>
</comment>
<keyword evidence="6" id="KW-0391">Immunity</keyword>
<dbReference type="PROSITE" id="PS50835">
    <property type="entry name" value="IG_LIKE"/>
    <property type="match status" value="1"/>
</dbReference>
<dbReference type="InterPro" id="IPR013783">
    <property type="entry name" value="Ig-like_fold"/>
</dbReference>
<keyword evidence="2" id="KW-1003">Cell membrane</keyword>
<evidence type="ECO:0000313" key="9">
    <source>
        <dbReference type="EMBL" id="VTJ90343.1"/>
    </source>
</evidence>
<dbReference type="InterPro" id="IPR003599">
    <property type="entry name" value="Ig_sub"/>
</dbReference>
<reference evidence="9" key="1">
    <citation type="submission" date="2019-04" db="EMBL/GenBank/DDBJ databases">
        <authorList>
            <person name="Alioto T."/>
            <person name="Alioto T."/>
        </authorList>
    </citation>
    <scope>NUCLEOTIDE SEQUENCE [LARGE SCALE GENOMIC DNA]</scope>
</reference>
<name>A0A5E4D7X1_MARMO</name>